<dbReference type="InterPro" id="IPR004045">
    <property type="entry name" value="Glutathione_S-Trfase_N"/>
</dbReference>
<dbReference type="PROSITE" id="PS50404">
    <property type="entry name" value="GST_NTER"/>
    <property type="match status" value="1"/>
</dbReference>
<comment type="caution">
    <text evidence="3">The sequence shown here is derived from an EMBL/GenBank/DDBJ whole genome shotgun (WGS) entry which is preliminary data.</text>
</comment>
<dbReference type="InterPro" id="IPR036282">
    <property type="entry name" value="Glutathione-S-Trfase_C_sf"/>
</dbReference>
<dbReference type="CDD" id="cd03207">
    <property type="entry name" value="GST_C_8"/>
    <property type="match status" value="1"/>
</dbReference>
<dbReference type="Gene3D" id="3.40.30.10">
    <property type="entry name" value="Glutaredoxin"/>
    <property type="match status" value="1"/>
</dbReference>
<dbReference type="InterPro" id="IPR036249">
    <property type="entry name" value="Thioredoxin-like_sf"/>
</dbReference>
<dbReference type="SFLD" id="SFLDG00358">
    <property type="entry name" value="Main_(cytGST)"/>
    <property type="match status" value="1"/>
</dbReference>
<evidence type="ECO:0000256" key="1">
    <source>
        <dbReference type="RuleBase" id="RU003494"/>
    </source>
</evidence>
<dbReference type="GO" id="GO:0016740">
    <property type="term" value="F:transferase activity"/>
    <property type="evidence" value="ECO:0007669"/>
    <property type="project" value="UniProtKB-KW"/>
</dbReference>
<dbReference type="SUPFAM" id="SSF47616">
    <property type="entry name" value="GST C-terminal domain-like"/>
    <property type="match status" value="1"/>
</dbReference>
<dbReference type="PANTHER" id="PTHR44051:SF21">
    <property type="entry name" value="GLUTATHIONE S-TRANSFERASE FAMILY PROTEIN"/>
    <property type="match status" value="1"/>
</dbReference>
<dbReference type="SUPFAM" id="SSF52833">
    <property type="entry name" value="Thioredoxin-like"/>
    <property type="match status" value="1"/>
</dbReference>
<dbReference type="CDD" id="cd03046">
    <property type="entry name" value="GST_N_GTT1_like"/>
    <property type="match status" value="1"/>
</dbReference>
<dbReference type="InterPro" id="IPR004046">
    <property type="entry name" value="GST_C"/>
</dbReference>
<comment type="similarity">
    <text evidence="1">Belongs to the GST superfamily.</text>
</comment>
<organism evidence="3 4">
    <name type="scientific">Sphaerotilus hippei</name>
    <dbReference type="NCBI Taxonomy" id="744406"/>
    <lineage>
        <taxon>Bacteria</taxon>
        <taxon>Pseudomonadati</taxon>
        <taxon>Pseudomonadota</taxon>
        <taxon>Betaproteobacteria</taxon>
        <taxon>Burkholderiales</taxon>
        <taxon>Sphaerotilaceae</taxon>
        <taxon>Sphaerotilus</taxon>
    </lineage>
</organism>
<feature type="domain" description="GST N-terminal" evidence="2">
    <location>
        <begin position="6"/>
        <end position="87"/>
    </location>
</feature>
<dbReference type="Pfam" id="PF02798">
    <property type="entry name" value="GST_N"/>
    <property type="match status" value="1"/>
</dbReference>
<dbReference type="Proteomes" id="UP000247811">
    <property type="component" value="Unassembled WGS sequence"/>
</dbReference>
<protein>
    <submittedName>
        <fullName evidence="3">Glutathione S-transferase</fullName>
    </submittedName>
</protein>
<accession>A0A318H0F2</accession>
<dbReference type="EMBL" id="QJJS01000012">
    <property type="protein sequence ID" value="PXW94702.1"/>
    <property type="molecule type" value="Genomic_DNA"/>
</dbReference>
<dbReference type="Pfam" id="PF00043">
    <property type="entry name" value="GST_C"/>
    <property type="match status" value="1"/>
</dbReference>
<dbReference type="SFLD" id="SFLDS00019">
    <property type="entry name" value="Glutathione_Transferase_(cytos"/>
    <property type="match status" value="1"/>
</dbReference>
<evidence type="ECO:0000313" key="3">
    <source>
        <dbReference type="EMBL" id="PXW94702.1"/>
    </source>
</evidence>
<evidence type="ECO:0000313" key="4">
    <source>
        <dbReference type="Proteomes" id="UP000247811"/>
    </source>
</evidence>
<name>A0A318H0F2_9BURK</name>
<dbReference type="SFLD" id="SFLDG01150">
    <property type="entry name" value="Main.1:_Beta-like"/>
    <property type="match status" value="1"/>
</dbReference>
<proteinExistence type="inferred from homology"/>
<dbReference type="PANTHER" id="PTHR44051">
    <property type="entry name" value="GLUTATHIONE S-TRANSFERASE-RELATED"/>
    <property type="match status" value="1"/>
</dbReference>
<keyword evidence="3" id="KW-0808">Transferase</keyword>
<reference evidence="3 4" key="1">
    <citation type="submission" date="2018-05" db="EMBL/GenBank/DDBJ databases">
        <title>Genomic Encyclopedia of Type Strains, Phase IV (KMG-IV): sequencing the most valuable type-strain genomes for metagenomic binning, comparative biology and taxonomic classification.</title>
        <authorList>
            <person name="Goeker M."/>
        </authorList>
    </citation>
    <scope>NUCLEOTIDE SEQUENCE [LARGE SCALE GENOMIC DNA]</scope>
    <source>
        <strain evidence="3 4">DSM 566</strain>
    </source>
</reference>
<dbReference type="Gene3D" id="1.20.1050.10">
    <property type="match status" value="1"/>
</dbReference>
<dbReference type="OrthoDB" id="3828095at2"/>
<keyword evidence="4" id="KW-1185">Reference proteome</keyword>
<dbReference type="RefSeq" id="WP_110401314.1">
    <property type="nucleotide sequence ID" value="NZ_QJJS01000012.1"/>
</dbReference>
<sequence>MPSNAESVLTLFHSPRTRSTGIRILLEELEAPHRLQPVDVAGGEQRQAGYLAINPMGKVPAVLHQGQLITEQAALCIFLADLFPAAGLAPAIDEPLRGPYLRWLVFYGSCFEPAVLDRALQRAPAPLSMCPYGDWETTMATLGEQLSLGPFLLGERFSAADVLWGIALRWVTEFGLVPSTPVIRAYVDRVVSRPAAQRVLGEEAALPVS</sequence>
<dbReference type="AlphaFoldDB" id="A0A318H0F2"/>
<gene>
    <name evidence="3" type="ORF">C7444_11217</name>
</gene>
<evidence type="ECO:0000259" key="2">
    <source>
        <dbReference type="PROSITE" id="PS50404"/>
    </source>
</evidence>
<dbReference type="InterPro" id="IPR040079">
    <property type="entry name" value="Glutathione_S-Trfase"/>
</dbReference>